<dbReference type="Proteomes" id="UP000249377">
    <property type="component" value="Unassembled WGS sequence"/>
</dbReference>
<evidence type="ECO:0000256" key="8">
    <source>
        <dbReference type="SAM" id="MobiDB-lite"/>
    </source>
</evidence>
<comment type="subcellular location">
    <subcellularLocation>
        <location evidence="1">Cytoplasm</location>
    </subcellularLocation>
</comment>
<gene>
    <name evidence="9" type="ORF">DPQ25_13360</name>
</gene>
<keyword evidence="6" id="KW-0131">Cell cycle</keyword>
<keyword evidence="10" id="KW-1185">Reference proteome</keyword>
<feature type="compositionally biased region" description="Basic and acidic residues" evidence="8">
    <location>
        <begin position="183"/>
        <end position="195"/>
    </location>
</feature>
<organism evidence="9 10">
    <name type="scientific">Hydrogeniiclostridium mannosilyticum</name>
    <dbReference type="NCBI Taxonomy" id="2764322"/>
    <lineage>
        <taxon>Bacteria</taxon>
        <taxon>Bacillati</taxon>
        <taxon>Bacillota</taxon>
        <taxon>Clostridia</taxon>
        <taxon>Eubacteriales</taxon>
        <taxon>Acutalibacteraceae</taxon>
        <taxon>Hydrogeniiclostridium</taxon>
    </lineage>
</organism>
<keyword evidence="5 7" id="KW-0175">Coiled coil</keyword>
<name>A0A328U806_9FIRM</name>
<dbReference type="AlphaFoldDB" id="A0A328U806"/>
<evidence type="ECO:0000256" key="3">
    <source>
        <dbReference type="ARBA" id="ARBA00022490"/>
    </source>
</evidence>
<dbReference type="PANTHER" id="PTHR35794">
    <property type="entry name" value="CELL DIVISION PROTEIN DIVIVA"/>
    <property type="match status" value="1"/>
</dbReference>
<dbReference type="InterPro" id="IPR019933">
    <property type="entry name" value="DivIVA_domain"/>
</dbReference>
<evidence type="ECO:0000313" key="9">
    <source>
        <dbReference type="EMBL" id="RAQ22184.1"/>
    </source>
</evidence>
<dbReference type="GO" id="GO:0051301">
    <property type="term" value="P:cell division"/>
    <property type="evidence" value="ECO:0007669"/>
    <property type="project" value="UniProtKB-KW"/>
</dbReference>
<feature type="region of interest" description="Disordered" evidence="8">
    <location>
        <begin position="165"/>
        <end position="251"/>
    </location>
</feature>
<dbReference type="Gene3D" id="6.10.250.660">
    <property type="match status" value="1"/>
</dbReference>
<sequence length="251" mass="28309">MLTLNDIINVSFRKANFSGYRPEDVDNFIDRVKESYEALIKKGVEQKDELERAQKENEQLQKKVELLQQKVEEYRSEEDEIKNALVSAQKLGEASVREARHKAEIILKDANLKAERVVSSAESEIGSQKKQLEDLKKETTKFRSSLLDLYKEHLTLIKAIPSYKEETAAAEPSPAPKPAQETEPPKPAEEPKQEEPVQPAAPSEDDSEKLSFHAEVSNFDETQEIDLPGTVAAKPGDQQGTTLYTDLFDKP</sequence>
<keyword evidence="3" id="KW-0963">Cytoplasm</keyword>
<evidence type="ECO:0000313" key="10">
    <source>
        <dbReference type="Proteomes" id="UP000249377"/>
    </source>
</evidence>
<evidence type="ECO:0000256" key="7">
    <source>
        <dbReference type="SAM" id="Coils"/>
    </source>
</evidence>
<comment type="similarity">
    <text evidence="2">Belongs to the DivIVA family.</text>
</comment>
<evidence type="ECO:0000256" key="5">
    <source>
        <dbReference type="ARBA" id="ARBA00023054"/>
    </source>
</evidence>
<feature type="coiled-coil region" evidence="7">
    <location>
        <begin position="33"/>
        <end position="91"/>
    </location>
</feature>
<dbReference type="PANTHER" id="PTHR35794:SF2">
    <property type="entry name" value="CELL DIVISION PROTEIN DIVIVA"/>
    <property type="match status" value="1"/>
</dbReference>
<accession>A0A328U806</accession>
<evidence type="ECO:0000256" key="6">
    <source>
        <dbReference type="ARBA" id="ARBA00023306"/>
    </source>
</evidence>
<keyword evidence="4" id="KW-0132">Cell division</keyword>
<dbReference type="NCBIfam" id="TIGR03544">
    <property type="entry name" value="DivI1A_domain"/>
    <property type="match status" value="1"/>
</dbReference>
<dbReference type="GO" id="GO:0005737">
    <property type="term" value="C:cytoplasm"/>
    <property type="evidence" value="ECO:0007669"/>
    <property type="project" value="UniProtKB-SubCell"/>
</dbReference>
<comment type="caution">
    <text evidence="9">The sequence shown here is derived from an EMBL/GenBank/DDBJ whole genome shotgun (WGS) entry which is preliminary data.</text>
</comment>
<proteinExistence type="inferred from homology"/>
<protein>
    <submittedName>
        <fullName evidence="9">DivIVA domain-containing protein</fullName>
    </submittedName>
</protein>
<reference evidence="9 10" key="1">
    <citation type="submission" date="2018-06" db="EMBL/GenBank/DDBJ databases">
        <title>Noncontiguous genome sequence of Ruminococcaceae bacterium ASD2818.</title>
        <authorList>
            <person name="Chaplin A.V."/>
            <person name="Sokolova S.R."/>
            <person name="Kochetkova T.O."/>
            <person name="Goltsov A.Y."/>
            <person name="Trofimov D.Y."/>
            <person name="Efimov B.A."/>
        </authorList>
    </citation>
    <scope>NUCLEOTIDE SEQUENCE [LARGE SCALE GENOMIC DNA]</scope>
    <source>
        <strain evidence="9 10">ASD2818</strain>
    </source>
</reference>
<evidence type="ECO:0000256" key="2">
    <source>
        <dbReference type="ARBA" id="ARBA00009008"/>
    </source>
</evidence>
<evidence type="ECO:0000256" key="4">
    <source>
        <dbReference type="ARBA" id="ARBA00022618"/>
    </source>
</evidence>
<evidence type="ECO:0000256" key="1">
    <source>
        <dbReference type="ARBA" id="ARBA00004496"/>
    </source>
</evidence>
<dbReference type="InterPro" id="IPR007793">
    <property type="entry name" value="DivIVA_fam"/>
</dbReference>
<dbReference type="Pfam" id="PF05103">
    <property type="entry name" value="DivIVA"/>
    <property type="match status" value="1"/>
</dbReference>
<dbReference type="EMBL" id="QLYR01000014">
    <property type="protein sequence ID" value="RAQ22184.1"/>
    <property type="molecule type" value="Genomic_DNA"/>
</dbReference>
<dbReference type="RefSeq" id="WP_112333670.1">
    <property type="nucleotide sequence ID" value="NZ_QLYR01000014.1"/>
</dbReference>